<sequence>MAASGDRPQPPPVVLLAGSGGVRGGGRARPARGPAVFLDAIDEQSVDAYILQKTFLLRNKCCRWKILIEALARSTPDREKSNFTNECPVQHNKKPEGQSTISYDYSEEELMASIEQEYCR</sequence>
<organism evidence="2 3">
    <name type="scientific">Alligator sinensis</name>
    <name type="common">Chinese alligator</name>
    <dbReference type="NCBI Taxonomy" id="38654"/>
    <lineage>
        <taxon>Eukaryota</taxon>
        <taxon>Metazoa</taxon>
        <taxon>Chordata</taxon>
        <taxon>Craniata</taxon>
        <taxon>Vertebrata</taxon>
        <taxon>Euteleostomi</taxon>
        <taxon>Archelosauria</taxon>
        <taxon>Archosauria</taxon>
        <taxon>Crocodylia</taxon>
        <taxon>Alligatoridae</taxon>
        <taxon>Alligatorinae</taxon>
        <taxon>Alligator</taxon>
    </lineage>
</organism>
<proteinExistence type="predicted"/>
<dbReference type="InParanoid" id="A0A3Q0GD62"/>
<dbReference type="Pfam" id="PF26203">
    <property type="entry name" value="Cys1"/>
    <property type="match status" value="1"/>
</dbReference>
<evidence type="ECO:0000313" key="2">
    <source>
        <dbReference type="Proteomes" id="UP000189705"/>
    </source>
</evidence>
<dbReference type="InterPro" id="IPR058884">
    <property type="entry name" value="Cys1"/>
</dbReference>
<feature type="region of interest" description="Disordered" evidence="1">
    <location>
        <begin position="1"/>
        <end position="28"/>
    </location>
</feature>
<feature type="compositionally biased region" description="Gly residues" evidence="1">
    <location>
        <begin position="18"/>
        <end position="27"/>
    </location>
</feature>
<dbReference type="KEGG" id="asn:102388095"/>
<keyword evidence="2" id="KW-1185">Reference proteome</keyword>
<dbReference type="RefSeq" id="XP_025057616.1">
    <property type="nucleotide sequence ID" value="XM_025201831.1"/>
</dbReference>
<reference evidence="3" key="1">
    <citation type="submission" date="2025-08" db="UniProtKB">
        <authorList>
            <consortium name="RefSeq"/>
        </authorList>
    </citation>
    <scope>IDENTIFICATION</scope>
</reference>
<dbReference type="AlphaFoldDB" id="A0A3Q0GD62"/>
<dbReference type="CTD" id="192668"/>
<dbReference type="GeneID" id="102388095"/>
<feature type="region of interest" description="Disordered" evidence="1">
    <location>
        <begin position="78"/>
        <end position="99"/>
    </location>
</feature>
<gene>
    <name evidence="3" type="primary">CYS1</name>
</gene>
<protein>
    <submittedName>
        <fullName evidence="3">Cystin-1</fullName>
    </submittedName>
</protein>
<name>A0A3Q0GD62_ALLSI</name>
<dbReference type="Proteomes" id="UP000189705">
    <property type="component" value="Unplaced"/>
</dbReference>
<evidence type="ECO:0000313" key="3">
    <source>
        <dbReference type="RefSeq" id="XP_025057616.1"/>
    </source>
</evidence>
<evidence type="ECO:0000256" key="1">
    <source>
        <dbReference type="SAM" id="MobiDB-lite"/>
    </source>
</evidence>
<dbReference type="STRING" id="38654.A0A3Q0GD62"/>
<accession>A0A3Q0GD62</accession>